<evidence type="ECO:0000313" key="1">
    <source>
        <dbReference type="EMBL" id="WIC39554.1"/>
    </source>
</evidence>
<proteinExistence type="predicted"/>
<sequence>MIRTEIANQVELITYEIELKIDISDRNIEYLEHVIERLGDMGLQTGAAFQKMFDVLDNNKVTFDNALQGFNDLAAYLEDLRSPEGQAKFISTYGPEAWADYVNQGILPEELYSAMEDQYNTMFDAMESYYDMVDQMFEGYLDLLDIYQDRFDKIVEKLDRQMDRLDIYQELLEFSG</sequence>
<name>A0AAF0LY04_9CAUD</name>
<dbReference type="Proteomes" id="UP001237988">
    <property type="component" value="Segment"/>
</dbReference>
<organism evidence="1 2">
    <name type="scientific">Phage Phass-1</name>
    <dbReference type="NCBI Taxonomy" id="3043662"/>
    <lineage>
        <taxon>Viruses</taxon>
        <taxon>Duplodnaviria</taxon>
        <taxon>Heunggongvirae</taxon>
        <taxon>Uroviricota</taxon>
        <taxon>Caudoviricetes</taxon>
        <taxon>Caudoviricetes code 15 clade</taxon>
    </lineage>
</organism>
<protein>
    <submittedName>
        <fullName evidence="1">Uncharacterized protein</fullName>
    </submittedName>
</protein>
<evidence type="ECO:0000313" key="2">
    <source>
        <dbReference type="Proteomes" id="UP001237988"/>
    </source>
</evidence>
<accession>A0AAF0LY04</accession>
<reference evidence="1" key="1">
    <citation type="submission" date="2023-04" db="EMBL/GenBank/DDBJ databases">
        <title>Bacteriophage Phass-1 Discovered in the Human Gut Virome - the Founding Member of the Proposed New Family Phassviridae.</title>
        <authorList>
            <person name="Tikunov A.Y."/>
            <person name="Morozova V.V."/>
            <person name="Chechushkov A.V."/>
            <person name="Tikunova N.V."/>
        </authorList>
    </citation>
    <scope>NUCLEOTIDE SEQUENCE</scope>
</reference>
<dbReference type="EMBL" id="OQ749652">
    <property type="protein sequence ID" value="WIC39554.1"/>
    <property type="molecule type" value="Genomic_DNA"/>
</dbReference>